<dbReference type="PROSITE" id="PS50885">
    <property type="entry name" value="HAMP"/>
    <property type="match status" value="1"/>
</dbReference>
<keyword evidence="5" id="KW-0597">Phosphoprotein</keyword>
<dbReference type="SMART" id="SM00304">
    <property type="entry name" value="HAMP"/>
    <property type="match status" value="1"/>
</dbReference>
<protein>
    <recommendedName>
        <fullName evidence="3">histidine kinase</fullName>
        <ecNumber evidence="3">2.7.13.3</ecNumber>
    </recommendedName>
</protein>
<evidence type="ECO:0000256" key="12">
    <source>
        <dbReference type="SAM" id="Coils"/>
    </source>
</evidence>
<dbReference type="GO" id="GO:0000155">
    <property type="term" value="F:phosphorelay sensor kinase activity"/>
    <property type="evidence" value="ECO:0007669"/>
    <property type="project" value="InterPro"/>
</dbReference>
<dbReference type="Gene3D" id="3.30.565.10">
    <property type="entry name" value="Histidine kinase-like ATPase, C-terminal domain"/>
    <property type="match status" value="1"/>
</dbReference>
<dbReference type="EC" id="2.7.13.3" evidence="3"/>
<evidence type="ECO:0000256" key="7">
    <source>
        <dbReference type="ARBA" id="ARBA00022692"/>
    </source>
</evidence>
<dbReference type="InterPro" id="IPR036097">
    <property type="entry name" value="HisK_dim/P_sf"/>
</dbReference>
<proteinExistence type="predicted"/>
<keyword evidence="6" id="KW-0808">Transferase</keyword>
<evidence type="ECO:0000256" key="3">
    <source>
        <dbReference type="ARBA" id="ARBA00012438"/>
    </source>
</evidence>
<dbReference type="Gene3D" id="6.10.340.10">
    <property type="match status" value="1"/>
</dbReference>
<keyword evidence="4" id="KW-1003">Cell membrane</keyword>
<evidence type="ECO:0000259" key="15">
    <source>
        <dbReference type="PROSITE" id="PS50885"/>
    </source>
</evidence>
<feature type="domain" description="HAMP" evidence="15">
    <location>
        <begin position="344"/>
        <end position="396"/>
    </location>
</feature>
<dbReference type="GO" id="GO:0005886">
    <property type="term" value="C:plasma membrane"/>
    <property type="evidence" value="ECO:0007669"/>
    <property type="project" value="UniProtKB-SubCell"/>
</dbReference>
<feature type="domain" description="Histidine kinase" evidence="14">
    <location>
        <begin position="445"/>
        <end position="696"/>
    </location>
</feature>
<evidence type="ECO:0000256" key="1">
    <source>
        <dbReference type="ARBA" id="ARBA00000085"/>
    </source>
</evidence>
<evidence type="ECO:0000256" key="13">
    <source>
        <dbReference type="SAM" id="Phobius"/>
    </source>
</evidence>
<keyword evidence="7 13" id="KW-0812">Transmembrane</keyword>
<evidence type="ECO:0000259" key="14">
    <source>
        <dbReference type="PROSITE" id="PS50109"/>
    </source>
</evidence>
<evidence type="ECO:0000256" key="5">
    <source>
        <dbReference type="ARBA" id="ARBA00022553"/>
    </source>
</evidence>
<dbReference type="Proteomes" id="UP000218418">
    <property type="component" value="Chromosome"/>
</dbReference>
<dbReference type="Pfam" id="PF02518">
    <property type="entry name" value="HATPase_c"/>
    <property type="match status" value="1"/>
</dbReference>
<dbReference type="EMBL" id="AP018227">
    <property type="protein sequence ID" value="BAY86519.1"/>
    <property type="molecule type" value="Genomic_DNA"/>
</dbReference>
<dbReference type="PANTHER" id="PTHR43065:SF50">
    <property type="entry name" value="HISTIDINE KINASE"/>
    <property type="match status" value="1"/>
</dbReference>
<evidence type="ECO:0000256" key="8">
    <source>
        <dbReference type="ARBA" id="ARBA00022777"/>
    </source>
</evidence>
<dbReference type="InterPro" id="IPR003660">
    <property type="entry name" value="HAMP_dom"/>
</dbReference>
<dbReference type="InterPro" id="IPR033479">
    <property type="entry name" value="dCache_1"/>
</dbReference>
<evidence type="ECO:0000256" key="11">
    <source>
        <dbReference type="ARBA" id="ARBA00023136"/>
    </source>
</evidence>
<dbReference type="Gene3D" id="1.10.287.130">
    <property type="match status" value="1"/>
</dbReference>
<feature type="coiled-coil region" evidence="12">
    <location>
        <begin position="388"/>
        <end position="426"/>
    </location>
</feature>
<keyword evidence="10" id="KW-0902">Two-component regulatory system</keyword>
<gene>
    <name evidence="16" type="ORF">NIES267_60290</name>
</gene>
<comment type="catalytic activity">
    <reaction evidence="1">
        <text>ATP + protein L-histidine = ADP + protein N-phospho-L-histidine.</text>
        <dbReference type="EC" id="2.7.13.3"/>
    </reaction>
</comment>
<keyword evidence="12" id="KW-0175">Coiled coil</keyword>
<evidence type="ECO:0000256" key="4">
    <source>
        <dbReference type="ARBA" id="ARBA00022475"/>
    </source>
</evidence>
<dbReference type="Gene3D" id="3.30.450.20">
    <property type="entry name" value="PAS domain"/>
    <property type="match status" value="2"/>
</dbReference>
<sequence length="696" mass="79107">MSNLEIQTKQQLDKYITQRGQRESFIFQLSQDNVKLLSKNLLQEIKQPIAKYSNAEFNRIYSTWDDGTIRNFPQHRPIEEFDTVSFPSSFMGKNIKIGDKYKQVLLTAYKLVNGYGHAWNNRFVCTYFITSNNSIVGYGEGMPWALQAKPDLNLNQEEYYYSADAKHNPERKSVLTSLYYDVTANDWRVSTLNPAYDNDNNLIGVAGQDIVLSDLMKNTINDRLPGTYNLIFHKNGRLIAHPKYMKEIMEAQGKLSIQELNNQALSHTFEIIKQQDSNSGVLENIKDKTYLGFSRLKSTDWYFVTVYPKSLLSSFAIGTIKFILIAALISLIIEIVLLFSVLHKEIAKPLNELITVADDISAGQLDINLELKREDEIGRLATSLNIMATQLNTTFSNLENAKAELENKVEERTQELQKTLVNLRNTQAQMLQAEKMSALGQTVAGVAHEINNPVNFIHANIEYIDTYVKDLLELVAFYQEYYPETPELLQEKIDKIDLEFIKEDSVKILASMNIGSIRIREIVKSLRSFSRLDEADYKQVDIHQGIDNTLLILKHRLKHNSTQSEIQIIKDYALIPLVECYAGKLNQVFMNILGNAIDALSELRTSDTIATISISTQVIDKNWVKICIADNGTGINEEVSKNIFNPFFTTKPVGKGTGLGLSISYQIIVETHKGKIYCDSELGKGTKFVIEIPIRQ</sequence>
<dbReference type="CDD" id="cd06225">
    <property type="entry name" value="HAMP"/>
    <property type="match status" value="1"/>
</dbReference>
<dbReference type="SUPFAM" id="SSF158472">
    <property type="entry name" value="HAMP domain-like"/>
    <property type="match status" value="1"/>
</dbReference>
<keyword evidence="11 13" id="KW-0472">Membrane</keyword>
<evidence type="ECO:0000313" key="17">
    <source>
        <dbReference type="Proteomes" id="UP000218418"/>
    </source>
</evidence>
<dbReference type="CDD" id="cd00082">
    <property type="entry name" value="HisKA"/>
    <property type="match status" value="1"/>
</dbReference>
<dbReference type="PROSITE" id="PS50109">
    <property type="entry name" value="HIS_KIN"/>
    <property type="match status" value="1"/>
</dbReference>
<dbReference type="SUPFAM" id="SSF55874">
    <property type="entry name" value="ATPase domain of HSP90 chaperone/DNA topoisomerase II/histidine kinase"/>
    <property type="match status" value="1"/>
</dbReference>
<dbReference type="AlphaFoldDB" id="A0A1Z4LZ47"/>
<keyword evidence="8 16" id="KW-0418">Kinase</keyword>
<accession>A0A1Z4LZ47</accession>
<feature type="transmembrane region" description="Helical" evidence="13">
    <location>
        <begin position="322"/>
        <end position="342"/>
    </location>
</feature>
<dbReference type="InterPro" id="IPR003661">
    <property type="entry name" value="HisK_dim/P_dom"/>
</dbReference>
<evidence type="ECO:0000256" key="10">
    <source>
        <dbReference type="ARBA" id="ARBA00023012"/>
    </source>
</evidence>
<evidence type="ECO:0000256" key="6">
    <source>
        <dbReference type="ARBA" id="ARBA00022679"/>
    </source>
</evidence>
<dbReference type="InterPro" id="IPR004358">
    <property type="entry name" value="Sig_transdc_His_kin-like_C"/>
</dbReference>
<dbReference type="InterPro" id="IPR003594">
    <property type="entry name" value="HATPase_dom"/>
</dbReference>
<dbReference type="PRINTS" id="PR00344">
    <property type="entry name" value="BCTRLSENSOR"/>
</dbReference>
<dbReference type="Pfam" id="PF00672">
    <property type="entry name" value="HAMP"/>
    <property type="match status" value="1"/>
</dbReference>
<dbReference type="SMART" id="SM00388">
    <property type="entry name" value="HisKA"/>
    <property type="match status" value="1"/>
</dbReference>
<keyword evidence="9 13" id="KW-1133">Transmembrane helix</keyword>
<evidence type="ECO:0000256" key="9">
    <source>
        <dbReference type="ARBA" id="ARBA00022989"/>
    </source>
</evidence>
<name>A0A1Z4LZ47_9CYAN</name>
<evidence type="ECO:0000313" key="16">
    <source>
        <dbReference type="EMBL" id="BAY86519.1"/>
    </source>
</evidence>
<keyword evidence="17" id="KW-1185">Reference proteome</keyword>
<reference evidence="16 17" key="1">
    <citation type="submission" date="2017-06" db="EMBL/GenBank/DDBJ databases">
        <title>Genome sequencing of cyanobaciteial culture collection at National Institute for Environmental Studies (NIES).</title>
        <authorList>
            <person name="Hirose Y."/>
            <person name="Shimura Y."/>
            <person name="Fujisawa T."/>
            <person name="Nakamura Y."/>
            <person name="Kawachi M."/>
        </authorList>
    </citation>
    <scope>NUCLEOTIDE SEQUENCE [LARGE SCALE GENOMIC DNA]</scope>
    <source>
        <strain evidence="16 17">NIES-267</strain>
    </source>
</reference>
<dbReference type="SMART" id="SM00387">
    <property type="entry name" value="HATPase_c"/>
    <property type="match status" value="1"/>
</dbReference>
<dbReference type="PANTHER" id="PTHR43065">
    <property type="entry name" value="SENSOR HISTIDINE KINASE"/>
    <property type="match status" value="1"/>
</dbReference>
<dbReference type="InterPro" id="IPR036890">
    <property type="entry name" value="HATPase_C_sf"/>
</dbReference>
<dbReference type="CDD" id="cd12912">
    <property type="entry name" value="PDC2_MCP_like"/>
    <property type="match status" value="1"/>
</dbReference>
<comment type="subcellular location">
    <subcellularLocation>
        <location evidence="2">Cell membrane</location>
        <topology evidence="2">Multi-pass membrane protein</topology>
    </subcellularLocation>
</comment>
<dbReference type="Pfam" id="PF02743">
    <property type="entry name" value="dCache_1"/>
    <property type="match status" value="1"/>
</dbReference>
<dbReference type="SUPFAM" id="SSF47384">
    <property type="entry name" value="Homodimeric domain of signal transducing histidine kinase"/>
    <property type="match status" value="1"/>
</dbReference>
<dbReference type="InterPro" id="IPR005467">
    <property type="entry name" value="His_kinase_dom"/>
</dbReference>
<evidence type="ECO:0000256" key="2">
    <source>
        <dbReference type="ARBA" id="ARBA00004651"/>
    </source>
</evidence>
<organism evidence="16 17">
    <name type="scientific">Calothrix parasitica NIES-267</name>
    <dbReference type="NCBI Taxonomy" id="1973488"/>
    <lineage>
        <taxon>Bacteria</taxon>
        <taxon>Bacillati</taxon>
        <taxon>Cyanobacteriota</taxon>
        <taxon>Cyanophyceae</taxon>
        <taxon>Nostocales</taxon>
        <taxon>Calotrichaceae</taxon>
        <taxon>Calothrix</taxon>
    </lineage>
</organism>